<proteinExistence type="predicted"/>
<dbReference type="RefSeq" id="WP_188558709.1">
    <property type="nucleotide sequence ID" value="NZ_BMGS01000008.1"/>
</dbReference>
<feature type="domain" description="DUF3817" evidence="7">
    <location>
        <begin position="11"/>
        <end position="96"/>
    </location>
</feature>
<organism evidence="8 9">
    <name type="scientific">Hymenobacter glacieicola</name>
    <dbReference type="NCBI Taxonomy" id="1562124"/>
    <lineage>
        <taxon>Bacteria</taxon>
        <taxon>Pseudomonadati</taxon>
        <taxon>Bacteroidota</taxon>
        <taxon>Cytophagia</taxon>
        <taxon>Cytophagales</taxon>
        <taxon>Hymenobacteraceae</taxon>
        <taxon>Hymenobacter</taxon>
    </lineage>
</organism>
<accession>A0ABQ1X2H1</accession>
<dbReference type="Pfam" id="PF12823">
    <property type="entry name" value="DUF3817"/>
    <property type="match status" value="1"/>
</dbReference>
<protein>
    <submittedName>
        <fullName evidence="8">Membrane protein</fullName>
    </submittedName>
</protein>
<dbReference type="NCBIfam" id="TIGR03954">
    <property type="entry name" value="integ_memb_HG"/>
    <property type="match status" value="1"/>
</dbReference>
<evidence type="ECO:0000259" key="7">
    <source>
        <dbReference type="Pfam" id="PF12823"/>
    </source>
</evidence>
<sequence length="99" mass="11012">MLSSLLRTSLGRLRAVGFLEGVSFLVLLGIAMPLKYFFGQPAAVRVVGMAHGVLFVAYVLLVLQVSLERSWSWRKALLALALSLVPFGTFWADKQLFRE</sequence>
<evidence type="ECO:0000256" key="6">
    <source>
        <dbReference type="SAM" id="Phobius"/>
    </source>
</evidence>
<dbReference type="EMBL" id="BMGS01000008">
    <property type="protein sequence ID" value="GGG51962.1"/>
    <property type="molecule type" value="Genomic_DNA"/>
</dbReference>
<reference evidence="9" key="1">
    <citation type="journal article" date="2019" name="Int. J. Syst. Evol. Microbiol.">
        <title>The Global Catalogue of Microorganisms (GCM) 10K type strain sequencing project: providing services to taxonomists for standard genome sequencing and annotation.</title>
        <authorList>
            <consortium name="The Broad Institute Genomics Platform"/>
            <consortium name="The Broad Institute Genome Sequencing Center for Infectious Disease"/>
            <person name="Wu L."/>
            <person name="Ma J."/>
        </authorList>
    </citation>
    <scope>NUCLEOTIDE SEQUENCE [LARGE SCALE GENOMIC DNA]</scope>
    <source>
        <strain evidence="9">CGMCC 1.12990</strain>
    </source>
</reference>
<gene>
    <name evidence="8" type="ORF">GCM10011378_30280</name>
</gene>
<dbReference type="PANTHER" id="PTHR40077">
    <property type="entry name" value="MEMBRANE PROTEIN-RELATED"/>
    <property type="match status" value="1"/>
</dbReference>
<feature type="transmembrane region" description="Helical" evidence="6">
    <location>
        <begin position="12"/>
        <end position="36"/>
    </location>
</feature>
<evidence type="ECO:0000256" key="5">
    <source>
        <dbReference type="ARBA" id="ARBA00023136"/>
    </source>
</evidence>
<evidence type="ECO:0000313" key="8">
    <source>
        <dbReference type="EMBL" id="GGG51962.1"/>
    </source>
</evidence>
<dbReference type="Proteomes" id="UP000601361">
    <property type="component" value="Unassembled WGS sequence"/>
</dbReference>
<comment type="caution">
    <text evidence="8">The sequence shown here is derived from an EMBL/GenBank/DDBJ whole genome shotgun (WGS) entry which is preliminary data.</text>
</comment>
<comment type="subcellular location">
    <subcellularLocation>
        <location evidence="1">Cell membrane</location>
        <topology evidence="1">Multi-pass membrane protein</topology>
    </subcellularLocation>
</comment>
<keyword evidence="3 6" id="KW-0812">Transmembrane</keyword>
<keyword evidence="5 6" id="KW-0472">Membrane</keyword>
<feature type="transmembrane region" description="Helical" evidence="6">
    <location>
        <begin position="75"/>
        <end position="92"/>
    </location>
</feature>
<keyword evidence="2" id="KW-1003">Cell membrane</keyword>
<keyword evidence="4 6" id="KW-1133">Transmembrane helix</keyword>
<evidence type="ECO:0000256" key="1">
    <source>
        <dbReference type="ARBA" id="ARBA00004651"/>
    </source>
</evidence>
<dbReference type="InterPro" id="IPR023845">
    <property type="entry name" value="DUF3817_TM"/>
</dbReference>
<dbReference type="PANTHER" id="PTHR40077:SF1">
    <property type="entry name" value="MEMBRANE PROTEIN"/>
    <property type="match status" value="1"/>
</dbReference>
<evidence type="ECO:0000256" key="2">
    <source>
        <dbReference type="ARBA" id="ARBA00022475"/>
    </source>
</evidence>
<keyword evidence="9" id="KW-1185">Reference proteome</keyword>
<evidence type="ECO:0000256" key="4">
    <source>
        <dbReference type="ARBA" id="ARBA00022989"/>
    </source>
</evidence>
<feature type="transmembrane region" description="Helical" evidence="6">
    <location>
        <begin position="42"/>
        <end position="63"/>
    </location>
</feature>
<evidence type="ECO:0000256" key="3">
    <source>
        <dbReference type="ARBA" id="ARBA00022692"/>
    </source>
</evidence>
<name>A0ABQ1X2H1_9BACT</name>
<evidence type="ECO:0000313" key="9">
    <source>
        <dbReference type="Proteomes" id="UP000601361"/>
    </source>
</evidence>